<dbReference type="Gene3D" id="4.10.460.10">
    <property type="entry name" value="Inositol Polyphosphate 1-phosphatase, domain 1"/>
    <property type="match status" value="1"/>
</dbReference>
<dbReference type="FunCoup" id="A0A6P7GCR0">
    <property type="interactions" value="102"/>
</dbReference>
<accession>A0A6P7GCR0</accession>
<evidence type="ECO:0000256" key="2">
    <source>
        <dbReference type="PIRSR" id="PIRSR600760-2"/>
    </source>
</evidence>
<dbReference type="GO" id="GO:0046854">
    <property type="term" value="P:phosphatidylinositol phosphate biosynthetic process"/>
    <property type="evidence" value="ECO:0007669"/>
    <property type="project" value="InterPro"/>
</dbReference>
<feature type="binding site" evidence="2">
    <location>
        <position position="154"/>
    </location>
    <ligand>
        <name>Mg(2+)</name>
        <dbReference type="ChEBI" id="CHEBI:18420"/>
        <label>1</label>
        <note>catalytic</note>
    </ligand>
</feature>
<dbReference type="GO" id="GO:0046872">
    <property type="term" value="F:metal ion binding"/>
    <property type="evidence" value="ECO:0007669"/>
    <property type="project" value="UniProtKB-KW"/>
</dbReference>
<dbReference type="RefSeq" id="XP_028142658.1">
    <property type="nucleotide sequence ID" value="XM_028286857.1"/>
</dbReference>
<comment type="cofactor">
    <cofactor evidence="2">
        <name>Mg(2+)</name>
        <dbReference type="ChEBI" id="CHEBI:18420"/>
    </cofactor>
</comment>
<dbReference type="InParanoid" id="A0A6P7GCR0"/>
<evidence type="ECO:0000313" key="3">
    <source>
        <dbReference type="RefSeq" id="XP_028142658.1"/>
    </source>
</evidence>
<dbReference type="Pfam" id="PF00459">
    <property type="entry name" value="Inositol_P"/>
    <property type="match status" value="1"/>
</dbReference>
<dbReference type="InterPro" id="IPR020550">
    <property type="entry name" value="Inositol_monophosphatase_CS"/>
</dbReference>
<reference evidence="3" key="1">
    <citation type="submission" date="2025-08" db="UniProtKB">
        <authorList>
            <consortium name="RefSeq"/>
        </authorList>
    </citation>
    <scope>IDENTIFICATION</scope>
    <source>
        <tissue evidence="3">Whole insect</tissue>
    </source>
</reference>
<feature type="binding site" evidence="2">
    <location>
        <position position="157"/>
    </location>
    <ligand>
        <name>Mg(2+)</name>
        <dbReference type="ChEBI" id="CHEBI:18420"/>
        <label>1</label>
        <note>catalytic</note>
    </ligand>
</feature>
<keyword evidence="2" id="KW-0460">Magnesium</keyword>
<feature type="binding site" evidence="2">
    <location>
        <position position="156"/>
    </location>
    <ligand>
        <name>Mg(2+)</name>
        <dbReference type="ChEBI" id="CHEBI:18420"/>
        <label>1</label>
        <note>catalytic</note>
    </ligand>
</feature>
<dbReference type="PROSITE" id="PS00630">
    <property type="entry name" value="IMP_2"/>
    <property type="match status" value="1"/>
</dbReference>
<feature type="binding site" evidence="2">
    <location>
        <position position="78"/>
    </location>
    <ligand>
        <name>Mg(2+)</name>
        <dbReference type="ChEBI" id="CHEBI:18420"/>
        <label>1</label>
        <note>catalytic</note>
    </ligand>
</feature>
<dbReference type="InterPro" id="IPR050725">
    <property type="entry name" value="CysQ/Inositol_MonoPase"/>
</dbReference>
<dbReference type="InterPro" id="IPR000760">
    <property type="entry name" value="Inositol_monophosphatase-like"/>
</dbReference>
<dbReference type="GO" id="GO:0004441">
    <property type="term" value="F:inositol-1,4-bisphosphate 1-phosphatase activity"/>
    <property type="evidence" value="ECO:0007669"/>
    <property type="project" value="TreeGrafter"/>
</dbReference>
<gene>
    <name evidence="3" type="primary">LOC114336484</name>
</gene>
<dbReference type="SUPFAM" id="SSF56655">
    <property type="entry name" value="Carbohydrate phosphatase"/>
    <property type="match status" value="1"/>
</dbReference>
<proteinExistence type="inferred from homology"/>
<organism evidence="3">
    <name type="scientific">Diabrotica virgifera virgifera</name>
    <name type="common">western corn rootworm</name>
    <dbReference type="NCBI Taxonomy" id="50390"/>
    <lineage>
        <taxon>Eukaryota</taxon>
        <taxon>Metazoa</taxon>
        <taxon>Ecdysozoa</taxon>
        <taxon>Arthropoda</taxon>
        <taxon>Hexapoda</taxon>
        <taxon>Insecta</taxon>
        <taxon>Pterygota</taxon>
        <taxon>Neoptera</taxon>
        <taxon>Endopterygota</taxon>
        <taxon>Coleoptera</taxon>
        <taxon>Polyphaga</taxon>
        <taxon>Cucujiformia</taxon>
        <taxon>Chrysomeloidea</taxon>
        <taxon>Chrysomelidae</taxon>
        <taxon>Galerucinae</taxon>
        <taxon>Diabroticina</taxon>
        <taxon>Diabroticites</taxon>
        <taxon>Diabrotica</taxon>
    </lineage>
</organism>
<sequence>MDLLRALIVVSEKAANIARVCRRDEHLFELLVQKKKTTEANPRFVEDFKTLADVLIQEMVKHDIGKQFKELSANIKGEENNVFKNKLGEKICVEVKPSEEETSTLLEIVLNGDHLAATLLAAEVHRDLNIESIKTDVPETEFNVNFEELGVWIDPIDCTAEYVHGGPGENTNNIHKNGLKCVTILIGAFNRTTGEPVMGVINRPFLDPEDFQHSQQCVWGVSLPDLKCNSRLNTISKTNIICISSSEKDDIKKKLTSHGYTLIEASGAGYKILTVILGLADAYILTKGTTFKWDTCAPHAILKSLGGDIINFLQITSSDEPKSIKYFNEESNCNLDGIIVYRDENQLNEIVNILKL</sequence>
<evidence type="ECO:0000256" key="1">
    <source>
        <dbReference type="ARBA" id="ARBA00009759"/>
    </source>
</evidence>
<dbReference type="PANTHER" id="PTHR43028">
    <property type="entry name" value="3'(2'),5'-BISPHOSPHATE NUCLEOTIDASE 1"/>
    <property type="match status" value="1"/>
</dbReference>
<name>A0A6P7GCR0_DIAVI</name>
<feature type="binding site" evidence="2">
    <location>
        <position position="294"/>
    </location>
    <ligand>
        <name>Mg(2+)</name>
        <dbReference type="ChEBI" id="CHEBI:18420"/>
        <label>1</label>
        <note>catalytic</note>
    </ligand>
</feature>
<keyword evidence="2" id="KW-0479">Metal-binding</keyword>
<dbReference type="Gene3D" id="3.30.540.10">
    <property type="entry name" value="Fructose-1,6-Bisphosphatase, subunit A, domain 1"/>
    <property type="match status" value="1"/>
</dbReference>
<comment type="similarity">
    <text evidence="1">Belongs to the inositol monophosphatase superfamily.</text>
</comment>
<dbReference type="PANTHER" id="PTHR43028:SF3">
    <property type="entry name" value="INOSITOL POLYPHOSPHATE 1-PHOSPHATASE"/>
    <property type="match status" value="1"/>
</dbReference>
<protein>
    <submittedName>
        <fullName evidence="3">Inositol polyphosphate 1-phosphatase</fullName>
    </submittedName>
</protein>
<dbReference type="Gene3D" id="3.40.190.80">
    <property type="match status" value="1"/>
</dbReference>
<dbReference type="InterPro" id="IPR044897">
    <property type="entry name" value="INPP1_dom_1"/>
</dbReference>
<dbReference type="AlphaFoldDB" id="A0A6P7GCR0"/>